<evidence type="ECO:0000256" key="3">
    <source>
        <dbReference type="ARBA" id="ARBA00022514"/>
    </source>
</evidence>
<dbReference type="GO" id="GO:0007259">
    <property type="term" value="P:cell surface receptor signaling pathway via JAK-STAT"/>
    <property type="evidence" value="ECO:0007669"/>
    <property type="project" value="InterPro"/>
</dbReference>
<accession>A0A8C0JAT1</accession>
<protein>
    <recommendedName>
        <fullName evidence="10">Interferon lambda-3-like</fullName>
    </recommendedName>
</protein>
<proteinExistence type="inferred from homology"/>
<dbReference type="Gene3D" id="1.20.1250.60">
    <property type="entry name" value="Interferon lambda"/>
    <property type="match status" value="1"/>
</dbReference>
<dbReference type="OMA" id="TTTWKGC"/>
<evidence type="ECO:0000313" key="8">
    <source>
        <dbReference type="Ensembl" id="ENSCABP00000028705.1"/>
    </source>
</evidence>
<keyword evidence="4" id="KW-0964">Secreted</keyword>
<dbReference type="PANTHER" id="PTHR31943">
    <property type="entry name" value="INTERLEUKIN-28 AND 29"/>
    <property type="match status" value="1"/>
</dbReference>
<keyword evidence="3" id="KW-0202">Cytokine</keyword>
<evidence type="ECO:0000256" key="4">
    <source>
        <dbReference type="ARBA" id="ARBA00022525"/>
    </source>
</evidence>
<organism evidence="8 9">
    <name type="scientific">Chelonoidis abingdonii</name>
    <name type="common">Abingdon island giant tortoise</name>
    <name type="synonym">Testudo abingdonii</name>
    <dbReference type="NCBI Taxonomy" id="106734"/>
    <lineage>
        <taxon>Eukaryota</taxon>
        <taxon>Metazoa</taxon>
        <taxon>Chordata</taxon>
        <taxon>Craniata</taxon>
        <taxon>Vertebrata</taxon>
        <taxon>Euteleostomi</taxon>
        <taxon>Archelosauria</taxon>
        <taxon>Testudinata</taxon>
        <taxon>Testudines</taxon>
        <taxon>Cryptodira</taxon>
        <taxon>Durocryptodira</taxon>
        <taxon>Testudinoidea</taxon>
        <taxon>Testudinidae</taxon>
        <taxon>Chelonoidis</taxon>
    </lineage>
</organism>
<evidence type="ECO:0000256" key="1">
    <source>
        <dbReference type="ARBA" id="ARBA00004613"/>
    </source>
</evidence>
<dbReference type="PANTHER" id="PTHR31943:SF1">
    <property type="entry name" value="INTERFERON LAMBDA-2-RELATED"/>
    <property type="match status" value="1"/>
</dbReference>
<sequence>MVNVSYKVLFALAIWTMTTEVFPTGAERTNCHLAKYKSLPPRELEAFKKEDMMLLSDQKCSTRIFHRNWEVKELSIVILVEKELDFTTNMLENIEDPSLSKVLSRPPEILTQIRGDLRDCTRQTHSHRHSRKLNNWLQNFHESKETETPGCLEASVILNLFRLLNEDLRCTAYMELCV</sequence>
<evidence type="ECO:0000313" key="9">
    <source>
        <dbReference type="Proteomes" id="UP000694404"/>
    </source>
</evidence>
<comment type="similarity">
    <text evidence="2">Belongs to the lambda interferon family.</text>
</comment>
<dbReference type="AlphaFoldDB" id="A0A8C0JAT1"/>
<evidence type="ECO:0000256" key="2">
    <source>
        <dbReference type="ARBA" id="ARBA00008717"/>
    </source>
</evidence>
<keyword evidence="5 7" id="KW-0732">Signal</keyword>
<feature type="chain" id="PRO_5034727035" description="Interferon lambda-3-like" evidence="7">
    <location>
        <begin position="27"/>
        <end position="178"/>
    </location>
</feature>
<dbReference type="GO" id="GO:0050778">
    <property type="term" value="P:positive regulation of immune response"/>
    <property type="evidence" value="ECO:0007669"/>
    <property type="project" value="InterPro"/>
</dbReference>
<evidence type="ECO:0000256" key="6">
    <source>
        <dbReference type="ARBA" id="ARBA00023118"/>
    </source>
</evidence>
<comment type="subcellular location">
    <subcellularLocation>
        <location evidence="1">Secreted</location>
    </subcellularLocation>
</comment>
<keyword evidence="9" id="KW-1185">Reference proteome</keyword>
<dbReference type="Pfam" id="PF15177">
    <property type="entry name" value="IL28A"/>
    <property type="match status" value="1"/>
</dbReference>
<dbReference type="Proteomes" id="UP000694404">
    <property type="component" value="Unplaced"/>
</dbReference>
<name>A0A8C0JAT1_CHEAB</name>
<dbReference type="Ensembl" id="ENSCABT00000031463.1">
    <property type="protein sequence ID" value="ENSCABP00000028705.1"/>
    <property type="gene ID" value="ENSCABG00000021094.1"/>
</dbReference>
<keyword evidence="6" id="KW-0051">Antiviral defense</keyword>
<evidence type="ECO:0008006" key="10">
    <source>
        <dbReference type="Google" id="ProtNLM"/>
    </source>
</evidence>
<dbReference type="GO" id="GO:0005125">
    <property type="term" value="F:cytokine activity"/>
    <property type="evidence" value="ECO:0007669"/>
    <property type="project" value="UniProtKB-KW"/>
</dbReference>
<reference evidence="8" key="1">
    <citation type="submission" date="2025-08" db="UniProtKB">
        <authorList>
            <consortium name="Ensembl"/>
        </authorList>
    </citation>
    <scope>IDENTIFICATION</scope>
</reference>
<dbReference type="GO" id="GO:0051607">
    <property type="term" value="P:defense response to virus"/>
    <property type="evidence" value="ECO:0007669"/>
    <property type="project" value="UniProtKB-KW"/>
</dbReference>
<dbReference type="GO" id="GO:0045087">
    <property type="term" value="P:innate immune response"/>
    <property type="evidence" value="ECO:0007669"/>
    <property type="project" value="TreeGrafter"/>
</dbReference>
<dbReference type="GO" id="GO:0005615">
    <property type="term" value="C:extracellular space"/>
    <property type="evidence" value="ECO:0007669"/>
    <property type="project" value="UniProtKB-KW"/>
</dbReference>
<reference evidence="8" key="2">
    <citation type="submission" date="2025-09" db="UniProtKB">
        <authorList>
            <consortium name="Ensembl"/>
        </authorList>
    </citation>
    <scope>IDENTIFICATION</scope>
</reference>
<feature type="signal peptide" evidence="7">
    <location>
        <begin position="1"/>
        <end position="26"/>
    </location>
</feature>
<dbReference type="InterPro" id="IPR038326">
    <property type="entry name" value="IFN-lambda_sf"/>
</dbReference>
<evidence type="ECO:0000256" key="5">
    <source>
        <dbReference type="ARBA" id="ARBA00022729"/>
    </source>
</evidence>
<dbReference type="GeneTree" id="ENSGT00390000014310"/>
<dbReference type="InterPro" id="IPR029177">
    <property type="entry name" value="INF_lambda"/>
</dbReference>
<evidence type="ECO:0000256" key="7">
    <source>
        <dbReference type="SAM" id="SignalP"/>
    </source>
</evidence>